<dbReference type="GeneID" id="92354048"/>
<evidence type="ECO:0000256" key="4">
    <source>
        <dbReference type="ARBA" id="ARBA00022801"/>
    </source>
</evidence>
<protein>
    <submittedName>
        <fullName evidence="9">Rhomboid family intramembrane serine protease</fullName>
    </submittedName>
</protein>
<evidence type="ECO:0000259" key="8">
    <source>
        <dbReference type="Pfam" id="PF01694"/>
    </source>
</evidence>
<dbReference type="GO" id="GO:0004252">
    <property type="term" value="F:serine-type endopeptidase activity"/>
    <property type="evidence" value="ECO:0007669"/>
    <property type="project" value="InterPro"/>
</dbReference>
<dbReference type="InterPro" id="IPR022764">
    <property type="entry name" value="Peptidase_S54_rhomboid_dom"/>
</dbReference>
<feature type="transmembrane region" description="Helical" evidence="7">
    <location>
        <begin position="45"/>
        <end position="72"/>
    </location>
</feature>
<feature type="transmembrane region" description="Helical" evidence="7">
    <location>
        <begin position="136"/>
        <end position="154"/>
    </location>
</feature>
<dbReference type="GO" id="GO:0006508">
    <property type="term" value="P:proteolysis"/>
    <property type="evidence" value="ECO:0007669"/>
    <property type="project" value="UniProtKB-KW"/>
</dbReference>
<evidence type="ECO:0000256" key="1">
    <source>
        <dbReference type="ARBA" id="ARBA00004141"/>
    </source>
</evidence>
<dbReference type="PANTHER" id="PTHR43731">
    <property type="entry name" value="RHOMBOID PROTEASE"/>
    <property type="match status" value="1"/>
</dbReference>
<keyword evidence="4" id="KW-0378">Hydrolase</keyword>
<feature type="transmembrane region" description="Helical" evidence="7">
    <location>
        <begin position="84"/>
        <end position="101"/>
    </location>
</feature>
<keyword evidence="5 7" id="KW-1133">Transmembrane helix</keyword>
<comment type="subcellular location">
    <subcellularLocation>
        <location evidence="1">Membrane</location>
        <topology evidence="1">Multi-pass membrane protein</topology>
    </subcellularLocation>
</comment>
<dbReference type="InterPro" id="IPR050925">
    <property type="entry name" value="Rhomboid_protease_S54"/>
</dbReference>
<evidence type="ECO:0000313" key="9">
    <source>
        <dbReference type="EMBL" id="BFH73179.1"/>
    </source>
</evidence>
<evidence type="ECO:0000256" key="7">
    <source>
        <dbReference type="SAM" id="Phobius"/>
    </source>
</evidence>
<dbReference type="Pfam" id="PF01694">
    <property type="entry name" value="Rhomboid"/>
    <property type="match status" value="1"/>
</dbReference>
<accession>A0AAT9GR64</accession>
<evidence type="ECO:0000256" key="3">
    <source>
        <dbReference type="ARBA" id="ARBA00022692"/>
    </source>
</evidence>
<keyword evidence="3 7" id="KW-0812">Transmembrane</keyword>
<feature type="transmembrane region" description="Helical" evidence="7">
    <location>
        <begin position="160"/>
        <end position="179"/>
    </location>
</feature>
<dbReference type="PANTHER" id="PTHR43731:SF14">
    <property type="entry name" value="PRESENILIN-ASSOCIATED RHOMBOID-LIKE PROTEIN, MITOCHONDRIAL"/>
    <property type="match status" value="1"/>
</dbReference>
<name>A0AAT9GR64_9CREN</name>
<evidence type="ECO:0000256" key="6">
    <source>
        <dbReference type="ARBA" id="ARBA00023136"/>
    </source>
</evidence>
<organism evidence="9">
    <name type="scientific">Sulfurisphaera javensis</name>
    <dbReference type="NCBI Taxonomy" id="2049879"/>
    <lineage>
        <taxon>Archaea</taxon>
        <taxon>Thermoproteota</taxon>
        <taxon>Thermoprotei</taxon>
        <taxon>Sulfolobales</taxon>
        <taxon>Sulfolobaceae</taxon>
        <taxon>Sulfurisphaera</taxon>
    </lineage>
</organism>
<feature type="transmembrane region" description="Helical" evidence="7">
    <location>
        <begin position="7"/>
        <end position="33"/>
    </location>
</feature>
<dbReference type="EMBL" id="AP031322">
    <property type="protein sequence ID" value="BFH73179.1"/>
    <property type="molecule type" value="Genomic_DNA"/>
</dbReference>
<feature type="transmembrane region" description="Helical" evidence="7">
    <location>
        <begin position="107"/>
        <end position="124"/>
    </location>
</feature>
<evidence type="ECO:0000256" key="2">
    <source>
        <dbReference type="ARBA" id="ARBA00009045"/>
    </source>
</evidence>
<keyword evidence="6 7" id="KW-0472">Membrane</keyword>
<feature type="domain" description="Peptidase S54 rhomboid" evidence="8">
    <location>
        <begin position="45"/>
        <end position="177"/>
    </location>
</feature>
<dbReference type="GO" id="GO:0016020">
    <property type="term" value="C:membrane"/>
    <property type="evidence" value="ECO:0007669"/>
    <property type="project" value="UniProtKB-SubCell"/>
</dbReference>
<sequence>MKSTVVLIISITIGYIIGQILSLQSSFLLYYLIQINYLILKYGFYWQLLTSIFITPSFFDWAFNAIALYFIYWLYKSQAGKLEYLVFLLSGIVGNLFSLFLYSPLTASAGASGGIFGLFAYYAVSDYLKDKQVNKIAIILLLAVFIMSDTLPFFDVDIWAHTGGILTGVLLSLLLFKIYETRRTV</sequence>
<gene>
    <name evidence="9" type="ORF">SJAV_11230</name>
</gene>
<proteinExistence type="inferred from homology"/>
<evidence type="ECO:0000256" key="5">
    <source>
        <dbReference type="ARBA" id="ARBA00022989"/>
    </source>
</evidence>
<dbReference type="AlphaFoldDB" id="A0AAT9GR64"/>
<dbReference type="Gene3D" id="1.20.1540.10">
    <property type="entry name" value="Rhomboid-like"/>
    <property type="match status" value="1"/>
</dbReference>
<dbReference type="RefSeq" id="WP_369611344.1">
    <property type="nucleotide sequence ID" value="NZ_AP031322.1"/>
</dbReference>
<reference evidence="9" key="1">
    <citation type="submission" date="2024-03" db="EMBL/GenBank/DDBJ databases">
        <title>Complete genome sequence of Sulfurisphaera javensis strain KD-1.</title>
        <authorList>
            <person name="Sakai H."/>
            <person name="Nur N."/>
            <person name="Suwanto A."/>
            <person name="Kurosawa N."/>
        </authorList>
    </citation>
    <scope>NUCLEOTIDE SEQUENCE</scope>
    <source>
        <strain evidence="9">KD-1</strain>
    </source>
</reference>
<keyword evidence="9" id="KW-0645">Protease</keyword>
<dbReference type="KEGG" id="sjv:SJAV_11230"/>
<dbReference type="InterPro" id="IPR035952">
    <property type="entry name" value="Rhomboid-like_sf"/>
</dbReference>
<comment type="similarity">
    <text evidence="2">Belongs to the peptidase S54 family.</text>
</comment>
<dbReference type="SUPFAM" id="SSF144091">
    <property type="entry name" value="Rhomboid-like"/>
    <property type="match status" value="1"/>
</dbReference>